<accession>A0A3M7KS99</accession>
<feature type="compositionally biased region" description="Acidic residues" evidence="1">
    <location>
        <begin position="330"/>
        <end position="345"/>
    </location>
</feature>
<proteinExistence type="predicted"/>
<organism evidence="2 3">
    <name type="scientific">Auxenochlorella protothecoides</name>
    <name type="common">Green microalga</name>
    <name type="synonym">Chlorella protothecoides</name>
    <dbReference type="NCBI Taxonomy" id="3075"/>
    <lineage>
        <taxon>Eukaryota</taxon>
        <taxon>Viridiplantae</taxon>
        <taxon>Chlorophyta</taxon>
        <taxon>core chlorophytes</taxon>
        <taxon>Trebouxiophyceae</taxon>
        <taxon>Chlorellales</taxon>
        <taxon>Chlorellaceae</taxon>
        <taxon>Auxenochlorella</taxon>
    </lineage>
</organism>
<comment type="caution">
    <text evidence="2">The sequence shown here is derived from an EMBL/GenBank/DDBJ whole genome shotgun (WGS) entry which is preliminary data.</text>
</comment>
<feature type="region of interest" description="Disordered" evidence="1">
    <location>
        <begin position="286"/>
        <end position="354"/>
    </location>
</feature>
<sequence length="423" mass="44108">MPGVRLKNPTVGNPPASPPRTRTCRHARVVRACHAAPDSGGRHRDPFPRTSIPGSTHAPPQKAREVGAGVDNSVDQAPAAAQAALTPATASDLEEDADWQDWKAVMARTHSLAEAHEEACAALDSSVALDAYAAAAALRDRLAGIRAQDCLGEALAELDRAVAAERYAAAASLRDMAWAGLPGWWSGRGDRGDVAGHLIRVSRRYGHYAAHAFSGRDLAAALGWAPDAVFEYVSLGGGDEDGGAGEADPGAQAAVAVLGPAEAEEVESADGDELAEVVVAVQGVEVLDSDDETEEVESEEDDEEEEGLEVGGLLRRTDDGSRARHAGGDDGAEDGAEDDDDEEEAAALGFAAPGSRAQLVRALERLLTLEAGLPRGASDEEEEDDDAASSDAPRMRPPPPLCPTLGRGRQASRFAELAAMLDM</sequence>
<reference evidence="3" key="1">
    <citation type="journal article" date="2018" name="Algal Res.">
        <title>Characterization of plant carbon substrate utilization by Auxenochlorella protothecoides.</title>
        <authorList>
            <person name="Vogler B.W."/>
            <person name="Starkenburg S.R."/>
            <person name="Sudasinghe N."/>
            <person name="Schambach J.Y."/>
            <person name="Rollin J.A."/>
            <person name="Pattathil S."/>
            <person name="Barry A.N."/>
        </authorList>
    </citation>
    <scope>NUCLEOTIDE SEQUENCE [LARGE SCALE GENOMIC DNA]</scope>
    <source>
        <strain evidence="3">UTEX 25</strain>
    </source>
</reference>
<dbReference type="GO" id="GO:0042651">
    <property type="term" value="C:thylakoid membrane"/>
    <property type="evidence" value="ECO:0007669"/>
    <property type="project" value="TreeGrafter"/>
</dbReference>
<feature type="region of interest" description="Disordered" evidence="1">
    <location>
        <begin position="372"/>
        <end position="409"/>
    </location>
</feature>
<feature type="region of interest" description="Disordered" evidence="1">
    <location>
        <begin position="1"/>
        <end position="67"/>
    </location>
</feature>
<protein>
    <submittedName>
        <fullName evidence="2">Uncharacterized protein</fullName>
    </submittedName>
</protein>
<dbReference type="InterPro" id="IPR044680">
    <property type="entry name" value="EX1/2"/>
</dbReference>
<dbReference type="GO" id="GO:0010343">
    <property type="term" value="P:singlet oxygen-mediated programmed cell death"/>
    <property type="evidence" value="ECO:0007669"/>
    <property type="project" value="InterPro"/>
</dbReference>
<evidence type="ECO:0000256" key="1">
    <source>
        <dbReference type="SAM" id="MobiDB-lite"/>
    </source>
</evidence>
<dbReference type="Proteomes" id="UP000279271">
    <property type="component" value="Unassembled WGS sequence"/>
</dbReference>
<feature type="compositionally biased region" description="Basic and acidic residues" evidence="1">
    <location>
        <begin position="315"/>
        <end position="328"/>
    </location>
</feature>
<evidence type="ECO:0000313" key="2">
    <source>
        <dbReference type="EMBL" id="RMZ52585.1"/>
    </source>
</evidence>
<dbReference type="PANTHER" id="PTHR33917">
    <property type="entry name" value="PROTEIN EXECUTER 1, CHLOROPLASTIC"/>
    <property type="match status" value="1"/>
</dbReference>
<feature type="non-terminal residue" evidence="2">
    <location>
        <position position="423"/>
    </location>
</feature>
<feature type="compositionally biased region" description="Acidic residues" evidence="1">
    <location>
        <begin position="379"/>
        <end position="388"/>
    </location>
</feature>
<feature type="compositionally biased region" description="Basic residues" evidence="1">
    <location>
        <begin position="22"/>
        <end position="31"/>
    </location>
</feature>
<dbReference type="AlphaFoldDB" id="A0A3M7KS99"/>
<evidence type="ECO:0000313" key="3">
    <source>
        <dbReference type="Proteomes" id="UP000279271"/>
    </source>
</evidence>
<dbReference type="PANTHER" id="PTHR33917:SF3">
    <property type="entry name" value="PROTEIN EXECUTER 1, CHLOROPLASTIC"/>
    <property type="match status" value="1"/>
</dbReference>
<dbReference type="EMBL" id="QOKY01000203">
    <property type="protein sequence ID" value="RMZ52585.1"/>
    <property type="molecule type" value="Genomic_DNA"/>
</dbReference>
<feature type="compositionally biased region" description="Acidic residues" evidence="1">
    <location>
        <begin position="287"/>
        <end position="308"/>
    </location>
</feature>
<gene>
    <name evidence="2" type="ORF">APUTEX25_003611</name>
</gene>
<name>A0A3M7KS99_AUXPR</name>